<dbReference type="InterPro" id="IPR024020">
    <property type="entry name" value="Anit_sigma_mycothiol_RsrA"/>
</dbReference>
<reference evidence="2 3" key="1">
    <citation type="submission" date="2016-08" db="EMBL/GenBank/DDBJ databases">
        <title>Analysis of Carbohydrate Active Enzymes in Thermogemmatispora T81 Reveals Carbohydrate Degradation Ability.</title>
        <authorList>
            <person name="Tomazini A."/>
            <person name="Lal S."/>
            <person name="Stott M."/>
            <person name="Henrissat B."/>
            <person name="Polikarpov I."/>
            <person name="Sparling R."/>
            <person name="Levin D.B."/>
        </authorList>
    </citation>
    <scope>NUCLEOTIDE SEQUENCE [LARGE SCALE GENOMIC DNA]</scope>
    <source>
        <strain evidence="2 3">T81</strain>
    </source>
</reference>
<name>A0A328VM12_9CHLR</name>
<gene>
    <name evidence="2" type="ORF">A4R35_22150</name>
</gene>
<dbReference type="OrthoDB" id="9782842at2"/>
<feature type="domain" description="Putative zinc-finger" evidence="1">
    <location>
        <begin position="3"/>
        <end position="36"/>
    </location>
</feature>
<dbReference type="InterPro" id="IPR027383">
    <property type="entry name" value="Znf_put"/>
</dbReference>
<dbReference type="Pfam" id="PF13490">
    <property type="entry name" value="zf-HC2"/>
    <property type="match status" value="1"/>
</dbReference>
<sequence>MNCVEAIARLHLYIDRELSAEEVITVQQHLARCSQCESRFRFDERLRRLIHERCTIERAPARLREAVMRIAQTPPGEPLELDPELEMELRADIALEEFVE</sequence>
<dbReference type="EMBL" id="MCIF01000002">
    <property type="protein sequence ID" value="RAQ98259.1"/>
    <property type="molecule type" value="Genomic_DNA"/>
</dbReference>
<evidence type="ECO:0000259" key="1">
    <source>
        <dbReference type="Pfam" id="PF13490"/>
    </source>
</evidence>
<dbReference type="AlphaFoldDB" id="A0A328VM12"/>
<evidence type="ECO:0000313" key="3">
    <source>
        <dbReference type="Proteomes" id="UP000248706"/>
    </source>
</evidence>
<accession>A0A328VM12</accession>
<dbReference type="Proteomes" id="UP000248706">
    <property type="component" value="Unassembled WGS sequence"/>
</dbReference>
<dbReference type="NCBIfam" id="TIGR03988">
    <property type="entry name" value="antisig_RsrA"/>
    <property type="match status" value="1"/>
</dbReference>
<organism evidence="2 3">
    <name type="scientific">Thermogemmatispora tikiterensis</name>
    <dbReference type="NCBI Taxonomy" id="1825093"/>
    <lineage>
        <taxon>Bacteria</taxon>
        <taxon>Bacillati</taxon>
        <taxon>Chloroflexota</taxon>
        <taxon>Ktedonobacteria</taxon>
        <taxon>Thermogemmatisporales</taxon>
        <taxon>Thermogemmatisporaceae</taxon>
        <taxon>Thermogemmatispora</taxon>
    </lineage>
</organism>
<comment type="caution">
    <text evidence="2">The sequence shown here is derived from an EMBL/GenBank/DDBJ whole genome shotgun (WGS) entry which is preliminary data.</text>
</comment>
<protein>
    <submittedName>
        <fullName evidence="2">Mycothiol system anti-sigma-R factor</fullName>
    </submittedName>
</protein>
<dbReference type="RefSeq" id="WP_112433395.1">
    <property type="nucleotide sequence ID" value="NZ_MCIF01000002.1"/>
</dbReference>
<evidence type="ECO:0000313" key="2">
    <source>
        <dbReference type="EMBL" id="RAQ98259.1"/>
    </source>
</evidence>
<proteinExistence type="predicted"/>
<keyword evidence="3" id="KW-1185">Reference proteome</keyword>